<dbReference type="Proteomes" id="UP000199111">
    <property type="component" value="Unassembled WGS sequence"/>
</dbReference>
<accession>A0A1I4E379</accession>
<sequence length="248" mass="27156">MMKHDDTVQGVERVTVDFSVTEHFCITFTTHDDIGTVASLIGAVPLAVDYRSPEALDSSTATIIRWGDGTLITHPYYGYECARQEVMSALSRHGHLAVCLVWGISLSPWTKTYSRMDPWHAAGALLAYFAYAANGRLEVGFDPYDFDRTDPSVRCGWNTGAVDTYLHDLDFSPLTVATQQSGRSLKPGRRTISRHKYACATLMERIAGATFPADVERPDSPGVGFTVASPVPAMSDAEFAHFMGPPQS</sequence>
<organism evidence="1 2">
    <name type="scientific">Streptosporangium canum</name>
    <dbReference type="NCBI Taxonomy" id="324952"/>
    <lineage>
        <taxon>Bacteria</taxon>
        <taxon>Bacillati</taxon>
        <taxon>Actinomycetota</taxon>
        <taxon>Actinomycetes</taxon>
        <taxon>Streptosporangiales</taxon>
        <taxon>Streptosporangiaceae</taxon>
        <taxon>Streptosporangium</taxon>
    </lineage>
</organism>
<proteinExistence type="predicted"/>
<dbReference type="GeneID" id="96303189"/>
<evidence type="ECO:0000313" key="2">
    <source>
        <dbReference type="Proteomes" id="UP000199111"/>
    </source>
</evidence>
<keyword evidence="2" id="KW-1185">Reference proteome</keyword>
<evidence type="ECO:0000313" key="1">
    <source>
        <dbReference type="EMBL" id="SFK99609.1"/>
    </source>
</evidence>
<dbReference type="AlphaFoldDB" id="A0A1I4E379"/>
<dbReference type="RefSeq" id="WP_093891707.1">
    <property type="nucleotide sequence ID" value="NZ_FOQY01000046.1"/>
</dbReference>
<reference evidence="2" key="1">
    <citation type="submission" date="2016-10" db="EMBL/GenBank/DDBJ databases">
        <authorList>
            <person name="Varghese N."/>
            <person name="Submissions S."/>
        </authorList>
    </citation>
    <scope>NUCLEOTIDE SEQUENCE [LARGE SCALE GENOMIC DNA]</scope>
    <source>
        <strain evidence="2">CGMCC 4.2126</strain>
    </source>
</reference>
<dbReference type="EMBL" id="FOQY01000046">
    <property type="protein sequence ID" value="SFK99609.1"/>
    <property type="molecule type" value="Genomic_DNA"/>
</dbReference>
<gene>
    <name evidence="1" type="ORF">SAMN05216275_1461</name>
</gene>
<protein>
    <submittedName>
        <fullName evidence="1">Uncharacterized protein</fullName>
    </submittedName>
</protein>
<name>A0A1I4E379_9ACTN</name>